<dbReference type="Pfam" id="PF01642">
    <property type="entry name" value="MM_CoA_mutase"/>
    <property type="match status" value="1"/>
</dbReference>
<dbReference type="GO" id="GO:0031419">
    <property type="term" value="F:cobalamin binding"/>
    <property type="evidence" value="ECO:0007669"/>
    <property type="project" value="InterPro"/>
</dbReference>
<sequence length="544" mass="58441">MSDVSEAKKGGAKAAPAEAFSPSGIPIAPVYRPADADARYAEQLGEPGQFPFTRGVQPTMYRGRLWTMRQYAGFGTAQETNARFKLLLEAGQTGISTAFDLPTQMGLDSDSPRALGEVGRVGVAIDSVEDMHALLADLPLDKVSTSMTINATASVLLAMYVVVAEERGIPRGKLSGTIQNDILKEYIARGTYVFPPEPSLALIAETFRFCATEVPSWNPISISGYHIREAGATAVQELAFTFANALAYVQRAVDAGLRVDDFAPRLSFFFACHNDLFEEVAKFRAARRIWARLMRERFGANDASCKLRFHTQTGGVTLMAQQPLNNVVRVAVQTLAATLGGTQSLHTNGYDEALALPTAEAATLALRTQQIVAYESGVAQTVDPLAGSYYVESLTDEVERRAVELLGKVEALGGSSAAIDARFFQEEIGRSAYEFQLAVENGSTVLVGVNKFADGEEPPIIPAPNYAELEKGQRERLAAVRAGRDAAAVAKALDAIRAAAPAYAQAAASRGPLMPLIIDAVKARATVGEISNLLRDVWGEYRPS</sequence>
<evidence type="ECO:0000313" key="5">
    <source>
        <dbReference type="Proteomes" id="UP001229955"/>
    </source>
</evidence>
<feature type="domain" description="Methylmalonyl-CoA mutase alpha/beta chain catalytic" evidence="2">
    <location>
        <begin position="22"/>
        <end position="540"/>
    </location>
</feature>
<evidence type="ECO:0000256" key="1">
    <source>
        <dbReference type="ARBA" id="ARBA00023235"/>
    </source>
</evidence>
<dbReference type="InterPro" id="IPR016176">
    <property type="entry name" value="Cbl-dep_enz_cat"/>
</dbReference>
<dbReference type="SUPFAM" id="SSF51703">
    <property type="entry name" value="Cobalamin (vitamin B12)-dependent enzymes"/>
    <property type="match status" value="1"/>
</dbReference>
<evidence type="ECO:0000313" key="3">
    <source>
        <dbReference type="EMBL" id="WKW12035.1"/>
    </source>
</evidence>
<accession>A0AA49JZX6</accession>
<reference evidence="4" key="1">
    <citation type="submission" date="2023-07" db="EMBL/GenBank/DDBJ databases">
        <authorList>
            <person name="Haufschild T."/>
            <person name="Kallscheuer N."/>
            <person name="Hammer J."/>
            <person name="Kohn T."/>
            <person name="Kabuu M."/>
            <person name="Jogler M."/>
            <person name="Wohfarth N."/>
            <person name="Heuer A."/>
            <person name="Rohde M."/>
            <person name="van Teeseling M.C.F."/>
            <person name="Jogler C."/>
        </authorList>
    </citation>
    <scope>NUCLEOTIDE SEQUENCE</scope>
    <source>
        <strain evidence="3">Strain 138</strain>
        <strain evidence="4">Strain 318</strain>
    </source>
</reference>
<protein>
    <submittedName>
        <fullName evidence="4">Methylmalonyl-CoA mutase family protein</fullName>
    </submittedName>
</protein>
<dbReference type="GO" id="GO:0004494">
    <property type="term" value="F:methylmalonyl-CoA mutase activity"/>
    <property type="evidence" value="ECO:0007669"/>
    <property type="project" value="InterPro"/>
</dbReference>
<dbReference type="AlphaFoldDB" id="A0AA49JZX6"/>
<dbReference type="Gene3D" id="3.20.20.240">
    <property type="entry name" value="Methylmalonyl-CoA mutase"/>
    <property type="match status" value="1"/>
</dbReference>
<proteinExistence type="predicted"/>
<organism evidence="4 5">
    <name type="scientific">Pseudogemmatithrix spongiicola</name>
    <dbReference type="NCBI Taxonomy" id="3062599"/>
    <lineage>
        <taxon>Bacteria</taxon>
        <taxon>Pseudomonadati</taxon>
        <taxon>Gemmatimonadota</taxon>
        <taxon>Gemmatimonadia</taxon>
        <taxon>Gemmatimonadales</taxon>
        <taxon>Gemmatimonadaceae</taxon>
        <taxon>Pseudogemmatithrix</taxon>
    </lineage>
</organism>
<dbReference type="InterPro" id="IPR006099">
    <property type="entry name" value="MeMalonylCoA_mutase_a/b_cat"/>
</dbReference>
<dbReference type="PANTHER" id="PTHR48101">
    <property type="entry name" value="METHYLMALONYL-COA MUTASE, MITOCHONDRIAL-RELATED"/>
    <property type="match status" value="1"/>
</dbReference>
<gene>
    <name evidence="3" type="ORF">Strain138_001307</name>
    <name evidence="4" type="ORF">Strain318_001307</name>
</gene>
<dbReference type="EMBL" id="CP130613">
    <property type="protein sequence ID" value="WKW14944.1"/>
    <property type="molecule type" value="Genomic_DNA"/>
</dbReference>
<dbReference type="EMBL" id="CP130612">
    <property type="protein sequence ID" value="WKW12035.1"/>
    <property type="molecule type" value="Genomic_DNA"/>
</dbReference>
<dbReference type="InterPro" id="IPR006098">
    <property type="entry name" value="MMCoA_mutase_a_cat"/>
</dbReference>
<name>A0AA49JZX6_9BACT</name>
<keyword evidence="5" id="KW-1185">Reference proteome</keyword>
<dbReference type="NCBIfam" id="TIGR00641">
    <property type="entry name" value="acid_CoA_mut_N"/>
    <property type="match status" value="1"/>
</dbReference>
<accession>A0AA49JU99</accession>
<evidence type="ECO:0000259" key="2">
    <source>
        <dbReference type="Pfam" id="PF01642"/>
    </source>
</evidence>
<dbReference type="KEGG" id="pspc:Strain318_001307"/>
<dbReference type="Proteomes" id="UP001229955">
    <property type="component" value="Chromosome"/>
</dbReference>
<keyword evidence="1" id="KW-0413">Isomerase</keyword>
<dbReference type="PANTHER" id="PTHR48101:SF1">
    <property type="entry name" value="METHYLMALONYL-COA MUTASE, LARGE SUBUNIT"/>
    <property type="match status" value="1"/>
</dbReference>
<evidence type="ECO:0000313" key="4">
    <source>
        <dbReference type="EMBL" id="WKW14944.1"/>
    </source>
</evidence>